<evidence type="ECO:0000313" key="1">
    <source>
        <dbReference type="EMBL" id="UYP17573.1"/>
    </source>
</evidence>
<proteinExistence type="predicted"/>
<gene>
    <name evidence="1" type="ORF">OED52_12825</name>
</gene>
<name>A0ACD4DBY8_9NOCA</name>
<reference evidence="1" key="1">
    <citation type="submission" date="2022-10" db="EMBL/GenBank/DDBJ databases">
        <title>Rhodococcus ferula Z13 complete genome.</title>
        <authorList>
            <person name="Long X."/>
            <person name="Zang M."/>
        </authorList>
    </citation>
    <scope>NUCLEOTIDE SEQUENCE</scope>
    <source>
        <strain evidence="1">Z13</strain>
    </source>
</reference>
<keyword evidence="2" id="KW-1185">Reference proteome</keyword>
<protein>
    <submittedName>
        <fullName evidence="1">MFS transporter</fullName>
    </submittedName>
</protein>
<evidence type="ECO:0000313" key="2">
    <source>
        <dbReference type="Proteomes" id="UP001156484"/>
    </source>
</evidence>
<organism evidence="1 2">
    <name type="scientific">Rhodococcus sacchari</name>
    <dbReference type="NCBI Taxonomy" id="2962047"/>
    <lineage>
        <taxon>Bacteria</taxon>
        <taxon>Bacillati</taxon>
        <taxon>Actinomycetota</taxon>
        <taxon>Actinomycetes</taxon>
        <taxon>Mycobacteriales</taxon>
        <taxon>Nocardiaceae</taxon>
        <taxon>Rhodococcus</taxon>
    </lineage>
</organism>
<dbReference type="Proteomes" id="UP001156484">
    <property type="component" value="Chromosome"/>
</dbReference>
<accession>A0ACD4DBY8</accession>
<sequence length="537" mass="54881">MTTTVTPAGRTAEAEPYRRRWAGLLVLCLSLLIVVMANTSLIVAAPSMLRELQLTSTDMQWIIDGYTVPYAALMLLCGVLGDRYGRRGALLAGLATFAAGAIHGSLADSAVDVVVARIVMGVGAAVIMPATLSLLVAMFPSHERARAIAAWAATSGLAIALGPLLAGWLLEWNSWGSTFLINVPIAALAAVASLVLVPASRAEGLTRIDWIGGALSVAAVGGIVYAIIEGFHFGWAGSALVALVGSVVAAAVFVAWELRCPRPLLDLRRVADRTVGSACLAVLLLFLVTFGVIYFVAQQFQFVLGYAPLETGLRLLPLAVTVSLGAALSGRLAPRFGARLAVAGGTIAAAAGVLVLAILDLSAGYPPFLTSLLLVGFGIGLATPPSTDLIMGGFPEDDLGAAGGLNDTAVEFGGSLGIALLGSVLATTYHREISVFLDGLPLDTVSGPMAEQASTAIEAAGDSVGGAAIVAEELAAHPFAKTYAQPLLDASSAAFGQAISSASLVAGIVLLVGTVAVAVLLPRRAGLQIRDEAEVRG</sequence>
<dbReference type="EMBL" id="CP107551">
    <property type="protein sequence ID" value="UYP17573.1"/>
    <property type="molecule type" value="Genomic_DNA"/>
</dbReference>